<dbReference type="InterPro" id="IPR018247">
    <property type="entry name" value="EF_Hand_1_Ca_BS"/>
</dbReference>
<accession>A0ABM8D8V2</accession>
<evidence type="ECO:0000259" key="2">
    <source>
        <dbReference type="PROSITE" id="PS50222"/>
    </source>
</evidence>
<dbReference type="Proteomes" id="UP001317822">
    <property type="component" value="Chromosome"/>
</dbReference>
<evidence type="ECO:0000256" key="1">
    <source>
        <dbReference type="SAM" id="MobiDB-lite"/>
    </source>
</evidence>
<dbReference type="EMBL" id="AP027041">
    <property type="protein sequence ID" value="BDU14977.1"/>
    <property type="molecule type" value="Genomic_DNA"/>
</dbReference>
<sequence length="160" mass="17116">MRAMDRNRVTQKPAPKRAGFLSCAVGLGIGLACIGDASAQSIPLRLNRAPSTTPEPAPQPAPAPVAPLGAVDASTDYVARMDADRDGRVSMAEYQDWLSYAFTRMDANGDGVLSAQELPGGRGKPVSLADHRQTVADRFTRQDRNRDGFLDAKELLAPPQ</sequence>
<feature type="compositionally biased region" description="Pro residues" evidence="1">
    <location>
        <begin position="53"/>
        <end position="65"/>
    </location>
</feature>
<evidence type="ECO:0000313" key="4">
    <source>
        <dbReference type="Proteomes" id="UP001317822"/>
    </source>
</evidence>
<dbReference type="PROSITE" id="PS50222">
    <property type="entry name" value="EF_HAND_2"/>
    <property type="match status" value="1"/>
</dbReference>
<feature type="region of interest" description="Disordered" evidence="1">
    <location>
        <begin position="47"/>
        <end position="69"/>
    </location>
</feature>
<dbReference type="SUPFAM" id="SSF47473">
    <property type="entry name" value="EF-hand"/>
    <property type="match status" value="1"/>
</dbReference>
<keyword evidence="4" id="KW-1185">Reference proteome</keyword>
<protein>
    <submittedName>
        <fullName evidence="3">EF-hand domain-containing protein</fullName>
    </submittedName>
</protein>
<dbReference type="InterPro" id="IPR002048">
    <property type="entry name" value="EF_hand_dom"/>
</dbReference>
<reference evidence="3 4" key="1">
    <citation type="journal article" date="2023" name="Int. J. Syst. Evol. Microbiol.">
        <title>Physiological and genomic analyses of cobalamin (vitamin B12)-auxotrophy of Lysobacter auxotrophicus sp. nov., a methionine-auxotrophic chitinolytic bacterium isolated from chitin-treated soil.</title>
        <authorList>
            <person name="Saito A."/>
            <person name="Dohra H."/>
            <person name="Hamada M."/>
            <person name="Moriuchi R."/>
            <person name="Kotsuchibashi Y."/>
            <person name="Mori K."/>
        </authorList>
    </citation>
    <scope>NUCLEOTIDE SEQUENCE [LARGE SCALE GENOMIC DNA]</scope>
    <source>
        <strain evidence="3 4">5-21a</strain>
    </source>
</reference>
<dbReference type="Pfam" id="PF13202">
    <property type="entry name" value="EF-hand_5"/>
    <property type="match status" value="3"/>
</dbReference>
<feature type="compositionally biased region" description="Basic and acidic residues" evidence="1">
    <location>
        <begin position="139"/>
        <end position="154"/>
    </location>
</feature>
<organism evidence="3 4">
    <name type="scientific">Lysobacter auxotrophicus</name>
    <dbReference type="NCBI Taxonomy" id="2992573"/>
    <lineage>
        <taxon>Bacteria</taxon>
        <taxon>Pseudomonadati</taxon>
        <taxon>Pseudomonadota</taxon>
        <taxon>Gammaproteobacteria</taxon>
        <taxon>Lysobacterales</taxon>
        <taxon>Lysobacteraceae</taxon>
        <taxon>Lysobacter</taxon>
    </lineage>
</organism>
<dbReference type="PROSITE" id="PS00018">
    <property type="entry name" value="EF_HAND_1"/>
    <property type="match status" value="2"/>
</dbReference>
<feature type="region of interest" description="Disordered" evidence="1">
    <location>
        <begin position="139"/>
        <end position="160"/>
    </location>
</feature>
<dbReference type="PROSITE" id="PS51257">
    <property type="entry name" value="PROKAR_LIPOPROTEIN"/>
    <property type="match status" value="1"/>
</dbReference>
<name>A0ABM8D8V2_9GAMM</name>
<dbReference type="Gene3D" id="1.10.238.10">
    <property type="entry name" value="EF-hand"/>
    <property type="match status" value="1"/>
</dbReference>
<feature type="domain" description="EF-hand" evidence="2">
    <location>
        <begin position="130"/>
        <end position="160"/>
    </location>
</feature>
<dbReference type="RefSeq" id="WP_281780521.1">
    <property type="nucleotide sequence ID" value="NZ_AP027041.1"/>
</dbReference>
<gene>
    <name evidence="3" type="ORF">LA521A_01780</name>
</gene>
<evidence type="ECO:0000313" key="3">
    <source>
        <dbReference type="EMBL" id="BDU14977.1"/>
    </source>
</evidence>
<dbReference type="InterPro" id="IPR011992">
    <property type="entry name" value="EF-hand-dom_pair"/>
</dbReference>
<proteinExistence type="predicted"/>